<proteinExistence type="predicted"/>
<keyword evidence="2" id="KW-1185">Reference proteome</keyword>
<reference evidence="1" key="1">
    <citation type="submission" date="2021-06" db="EMBL/GenBank/DDBJ databases">
        <title>Parelaphostrongylus tenuis whole genome reference sequence.</title>
        <authorList>
            <person name="Garwood T.J."/>
            <person name="Larsen P.A."/>
            <person name="Fountain-Jones N.M."/>
            <person name="Garbe J.R."/>
            <person name="Macchietto M.G."/>
            <person name="Kania S.A."/>
            <person name="Gerhold R.W."/>
            <person name="Richards J.E."/>
            <person name="Wolf T.M."/>
        </authorList>
    </citation>
    <scope>NUCLEOTIDE SEQUENCE</scope>
    <source>
        <strain evidence="1">MNPRO001-30</strain>
        <tissue evidence="1">Meninges</tissue>
    </source>
</reference>
<dbReference type="EMBL" id="JAHQIW010004346">
    <property type="protein sequence ID" value="KAJ1362030.1"/>
    <property type="molecule type" value="Genomic_DNA"/>
</dbReference>
<accession>A0AAD5MNY2</accession>
<sequence>MQRGLRDEIVRRLVIHRMTRKQSGEPASQCSLRQPCNCIVEVSRNFTVTGFALPVNMVYSDEVDVRVKVPGSAANAGAVKRFVSRLVMQRVFDVLERQCRSVGLPDAKITAILGQLAVQENKLFTVPGLPMKLPHCIIFGNTVTALCTAQPANIVNCNLSNIWELRLFPPNTCRSQELLRSQISSWRIGRERCGKMS</sequence>
<gene>
    <name evidence="1" type="ORF">KIN20_021439</name>
</gene>
<dbReference type="AlphaFoldDB" id="A0AAD5MNY2"/>
<evidence type="ECO:0000313" key="1">
    <source>
        <dbReference type="EMBL" id="KAJ1362030.1"/>
    </source>
</evidence>
<dbReference type="Proteomes" id="UP001196413">
    <property type="component" value="Unassembled WGS sequence"/>
</dbReference>
<organism evidence="1 2">
    <name type="scientific">Parelaphostrongylus tenuis</name>
    <name type="common">Meningeal worm</name>
    <dbReference type="NCBI Taxonomy" id="148309"/>
    <lineage>
        <taxon>Eukaryota</taxon>
        <taxon>Metazoa</taxon>
        <taxon>Ecdysozoa</taxon>
        <taxon>Nematoda</taxon>
        <taxon>Chromadorea</taxon>
        <taxon>Rhabditida</taxon>
        <taxon>Rhabditina</taxon>
        <taxon>Rhabditomorpha</taxon>
        <taxon>Strongyloidea</taxon>
        <taxon>Metastrongylidae</taxon>
        <taxon>Parelaphostrongylus</taxon>
    </lineage>
</organism>
<protein>
    <submittedName>
        <fullName evidence="1">Uncharacterized protein</fullName>
    </submittedName>
</protein>
<comment type="caution">
    <text evidence="1">The sequence shown here is derived from an EMBL/GenBank/DDBJ whole genome shotgun (WGS) entry which is preliminary data.</text>
</comment>
<evidence type="ECO:0000313" key="2">
    <source>
        <dbReference type="Proteomes" id="UP001196413"/>
    </source>
</evidence>
<name>A0AAD5MNY2_PARTN</name>